<sequence>MTIFVERALKSKLTVGISSGVVSALLTVLIILMSTGVTIGGIIERSENNENAIHNIENRLDTLEGDLKTQLDTYLDNEYGENSERETQLKVALEQTHINKLQIHELRLLLSRISYQ</sequence>
<dbReference type="Proteomes" id="UP000515264">
    <property type="component" value="Chromosome 1"/>
</dbReference>
<evidence type="ECO:0000256" key="2">
    <source>
        <dbReference type="SAM" id="Phobius"/>
    </source>
</evidence>
<keyword evidence="2" id="KW-0472">Membrane</keyword>
<evidence type="ECO:0000313" key="4">
    <source>
        <dbReference type="Proteomes" id="UP000515264"/>
    </source>
</evidence>
<reference evidence="3 4" key="1">
    <citation type="journal article" date="2020" name="J. Nat. Prod.">
        <title>Genomics-Metabolomics Profiling Disclosed Marine Vibrio spartinae 3.6 as a Producer of a New Branched Side Chain Prodigiosin.</title>
        <authorList>
            <person name="Vitale G.A."/>
            <person name="Sciarretta M."/>
            <person name="Palma Esposito F."/>
            <person name="January G.G."/>
            <person name="Giaccio M."/>
            <person name="Bunk B."/>
            <person name="Sproer C."/>
            <person name="Bajerski F."/>
            <person name="Power D."/>
            <person name="Festa C."/>
            <person name="Monti M.C."/>
            <person name="D'Auria M.V."/>
            <person name="de Pascale D."/>
        </authorList>
    </citation>
    <scope>NUCLEOTIDE SEQUENCE [LARGE SCALE GENOMIC DNA]</scope>
    <source>
        <strain evidence="3 4">3.6</strain>
    </source>
</reference>
<keyword evidence="2" id="KW-1133">Transmembrane helix</keyword>
<keyword evidence="2" id="KW-0812">Transmembrane</keyword>
<evidence type="ECO:0000313" key="3">
    <source>
        <dbReference type="EMBL" id="QMV14670.1"/>
    </source>
</evidence>
<name>A0ABX6R0J8_9VIBR</name>
<evidence type="ECO:0000256" key="1">
    <source>
        <dbReference type="SAM" id="Coils"/>
    </source>
</evidence>
<keyword evidence="4" id="KW-1185">Reference proteome</keyword>
<dbReference type="EMBL" id="CP046268">
    <property type="protein sequence ID" value="QMV14670.1"/>
    <property type="molecule type" value="Genomic_DNA"/>
</dbReference>
<protein>
    <recommendedName>
        <fullName evidence="5">Four helix bundle sensory module for signal transduction</fullName>
    </recommendedName>
</protein>
<evidence type="ECO:0008006" key="5">
    <source>
        <dbReference type="Google" id="ProtNLM"/>
    </source>
</evidence>
<organism evidence="3 4">
    <name type="scientific">Vibrio spartinae</name>
    <dbReference type="NCBI Taxonomy" id="1918945"/>
    <lineage>
        <taxon>Bacteria</taxon>
        <taxon>Pseudomonadati</taxon>
        <taxon>Pseudomonadota</taxon>
        <taxon>Gammaproteobacteria</taxon>
        <taxon>Vibrionales</taxon>
        <taxon>Vibrionaceae</taxon>
        <taxon>Vibrio</taxon>
    </lineage>
</organism>
<accession>A0ABX6R0J8</accession>
<proteinExistence type="predicted"/>
<gene>
    <name evidence="3" type="ORF">Vspart_01931</name>
</gene>
<keyword evidence="1" id="KW-0175">Coiled coil</keyword>
<feature type="coiled-coil region" evidence="1">
    <location>
        <begin position="46"/>
        <end position="73"/>
    </location>
</feature>
<feature type="transmembrane region" description="Helical" evidence="2">
    <location>
        <begin position="21"/>
        <end position="43"/>
    </location>
</feature>